<dbReference type="Pfam" id="PF07077">
    <property type="entry name" value="DUF1345"/>
    <property type="match status" value="1"/>
</dbReference>
<dbReference type="InterPro" id="IPR009781">
    <property type="entry name" value="DUF1345"/>
</dbReference>
<feature type="transmembrane region" description="Helical" evidence="1">
    <location>
        <begin position="108"/>
        <end position="138"/>
    </location>
</feature>
<sequence>MLTLRRLTIRATSRLAASLFIGVVGGLLAGLWAETAHGALVGIAGTAAVFAVSGAAVLWPMDAESTREESLRETFGPVLDELSVTVAGLCGIGVTIAMLVLGGTDAGYVPALVALLSVFMLWAGLHLMYATHYAYLYYDEGRRSGIDFAIDSAPSYREFIYFSFSIGISSGIPGGMSVTDTGIMSVVFRHGLLSYVFRTVIMAVAINLVVGVFTG</sequence>
<name>A0ABR9P9N1_9ACTN</name>
<gene>
    <name evidence="2" type="ORF">IDM40_17840</name>
</gene>
<keyword evidence="1" id="KW-0472">Membrane</keyword>
<evidence type="ECO:0000313" key="2">
    <source>
        <dbReference type="EMBL" id="MBE3000551.1"/>
    </source>
</evidence>
<dbReference type="RefSeq" id="WP_193123146.1">
    <property type="nucleotide sequence ID" value="NZ_JADBGI010000015.1"/>
</dbReference>
<feature type="transmembrane region" description="Helical" evidence="1">
    <location>
        <begin position="12"/>
        <end position="33"/>
    </location>
</feature>
<protein>
    <submittedName>
        <fullName evidence="2">DUF1345 domain-containing protein</fullName>
    </submittedName>
</protein>
<evidence type="ECO:0000313" key="3">
    <source>
        <dbReference type="Proteomes" id="UP000806528"/>
    </source>
</evidence>
<keyword evidence="1" id="KW-0812">Transmembrane</keyword>
<feature type="transmembrane region" description="Helical" evidence="1">
    <location>
        <begin position="39"/>
        <end position="61"/>
    </location>
</feature>
<reference evidence="2 3" key="1">
    <citation type="submission" date="2020-09" db="EMBL/GenBank/DDBJ databases">
        <title>Diversity and distribution of actinomycetes associated with coral in the coast of Hainan.</title>
        <authorList>
            <person name="Li F."/>
        </authorList>
    </citation>
    <scope>NUCLEOTIDE SEQUENCE [LARGE SCALE GENOMIC DNA]</scope>
    <source>
        <strain evidence="2 3">HNM0947</strain>
    </source>
</reference>
<evidence type="ECO:0000256" key="1">
    <source>
        <dbReference type="SAM" id="Phobius"/>
    </source>
</evidence>
<keyword evidence="3" id="KW-1185">Reference proteome</keyword>
<accession>A0ABR9P9N1</accession>
<keyword evidence="1" id="KW-1133">Transmembrane helix</keyword>
<proteinExistence type="predicted"/>
<organism evidence="2 3">
    <name type="scientific">Nocardiopsis coralli</name>
    <dbReference type="NCBI Taxonomy" id="2772213"/>
    <lineage>
        <taxon>Bacteria</taxon>
        <taxon>Bacillati</taxon>
        <taxon>Actinomycetota</taxon>
        <taxon>Actinomycetes</taxon>
        <taxon>Streptosporangiales</taxon>
        <taxon>Nocardiopsidaceae</taxon>
        <taxon>Nocardiopsis</taxon>
    </lineage>
</organism>
<dbReference type="Proteomes" id="UP000806528">
    <property type="component" value="Unassembled WGS sequence"/>
</dbReference>
<dbReference type="EMBL" id="JADBGI010000015">
    <property type="protein sequence ID" value="MBE3000551.1"/>
    <property type="molecule type" value="Genomic_DNA"/>
</dbReference>
<feature type="transmembrane region" description="Helical" evidence="1">
    <location>
        <begin position="159"/>
        <end position="176"/>
    </location>
</feature>
<feature type="transmembrane region" description="Helical" evidence="1">
    <location>
        <begin position="82"/>
        <end position="102"/>
    </location>
</feature>
<feature type="transmembrane region" description="Helical" evidence="1">
    <location>
        <begin position="196"/>
        <end position="214"/>
    </location>
</feature>
<comment type="caution">
    <text evidence="2">The sequence shown here is derived from an EMBL/GenBank/DDBJ whole genome shotgun (WGS) entry which is preliminary data.</text>
</comment>